<reference evidence="1 2" key="1">
    <citation type="submission" date="2019-07" db="EMBL/GenBank/DDBJ databases">
        <title>Whole genome shotgun sequence of Skermanella aerolata NBRC 106429.</title>
        <authorList>
            <person name="Hosoyama A."/>
            <person name="Uohara A."/>
            <person name="Ohji S."/>
            <person name="Ichikawa N."/>
        </authorList>
    </citation>
    <scope>NUCLEOTIDE SEQUENCE [LARGE SCALE GENOMIC DNA]</scope>
    <source>
        <strain evidence="1 2">NBRC 106429</strain>
    </source>
</reference>
<accession>A0A512DQH3</accession>
<evidence type="ECO:0000313" key="1">
    <source>
        <dbReference type="EMBL" id="GEO38420.1"/>
    </source>
</evidence>
<dbReference type="RefSeq" id="WP_147040401.1">
    <property type="nucleotide sequence ID" value="NZ_BJYZ01000011.1"/>
</dbReference>
<dbReference type="EMBL" id="BJYZ01000011">
    <property type="protein sequence ID" value="GEO38420.1"/>
    <property type="molecule type" value="Genomic_DNA"/>
</dbReference>
<proteinExistence type="predicted"/>
<organism evidence="1 2">
    <name type="scientific">Skermanella aerolata</name>
    <dbReference type="NCBI Taxonomy" id="393310"/>
    <lineage>
        <taxon>Bacteria</taxon>
        <taxon>Pseudomonadati</taxon>
        <taxon>Pseudomonadota</taxon>
        <taxon>Alphaproteobacteria</taxon>
        <taxon>Rhodospirillales</taxon>
        <taxon>Azospirillaceae</taxon>
        <taxon>Skermanella</taxon>
    </lineage>
</organism>
<comment type="caution">
    <text evidence="1">The sequence shown here is derived from an EMBL/GenBank/DDBJ whole genome shotgun (WGS) entry which is preliminary data.</text>
</comment>
<gene>
    <name evidence="1" type="ORF">SAE02_25680</name>
</gene>
<protein>
    <submittedName>
        <fullName evidence="1">Uncharacterized protein</fullName>
    </submittedName>
</protein>
<dbReference type="AlphaFoldDB" id="A0A512DQH3"/>
<evidence type="ECO:0000313" key="2">
    <source>
        <dbReference type="Proteomes" id="UP000321523"/>
    </source>
</evidence>
<sequence>MDQEFKSMLSLLLGKVDVLNDKIDNLSLEVSAIKKILPNVATKDDIAHLTREQESLEQIFGATHQIMVGHVEQLTRQYEYLVGVRSHTAAE</sequence>
<name>A0A512DQH3_9PROT</name>
<keyword evidence="2" id="KW-1185">Reference proteome</keyword>
<dbReference type="Proteomes" id="UP000321523">
    <property type="component" value="Unassembled WGS sequence"/>
</dbReference>